<dbReference type="EMBL" id="CP009515">
    <property type="protein sequence ID" value="AKB74111.1"/>
    <property type="molecule type" value="Genomic_DNA"/>
</dbReference>
<dbReference type="STRING" id="1434111.MSLAZ_0850"/>
<dbReference type="AlphaFoldDB" id="A0A0E3S1Y5"/>
<accession>A0A0E3S1Y5</accession>
<dbReference type="PATRIC" id="fig|1434111.4.peg.1082"/>
<keyword evidence="1" id="KW-0812">Transmembrane</keyword>
<sequence>MKLNQIDDTRRKRAIIIFLAAIIFISVKGFLSPVVGVGFVLQKEVVGVEGEERTIIFQSSPEGISVQDTACGQLLPEGTENLQINESVEAELKTMYPEIEYVVQMRLCVEDEVREYKASREDFNILEIGRVAKFKVYRSERDVIEKIVEM</sequence>
<keyword evidence="1" id="KW-1133">Transmembrane helix</keyword>
<gene>
    <name evidence="2" type="ORF">MSLAZ_0850</name>
</gene>
<dbReference type="GeneID" id="24805562"/>
<dbReference type="OrthoDB" id="135930at2157"/>
<evidence type="ECO:0000313" key="3">
    <source>
        <dbReference type="Proteomes" id="UP000033072"/>
    </source>
</evidence>
<organism evidence="2 3">
    <name type="scientific">Methanosarcina lacustris Z-7289</name>
    <dbReference type="NCBI Taxonomy" id="1434111"/>
    <lineage>
        <taxon>Archaea</taxon>
        <taxon>Methanobacteriati</taxon>
        <taxon>Methanobacteriota</taxon>
        <taxon>Stenosarchaea group</taxon>
        <taxon>Methanomicrobia</taxon>
        <taxon>Methanosarcinales</taxon>
        <taxon>Methanosarcinaceae</taxon>
        <taxon>Methanosarcina</taxon>
    </lineage>
</organism>
<reference evidence="2 3" key="1">
    <citation type="submission" date="2014-07" db="EMBL/GenBank/DDBJ databases">
        <title>Methanogenic archaea and the global carbon cycle.</title>
        <authorList>
            <person name="Henriksen J.R."/>
            <person name="Luke J."/>
            <person name="Reinhart S."/>
            <person name="Benedict M.N."/>
            <person name="Youngblut N.D."/>
            <person name="Metcalf M.E."/>
            <person name="Whitaker R.J."/>
            <person name="Metcalf W.W."/>
        </authorList>
    </citation>
    <scope>NUCLEOTIDE SEQUENCE [LARGE SCALE GENOMIC DNA]</scope>
    <source>
        <strain evidence="2 3">Z-7289</strain>
    </source>
</reference>
<keyword evidence="3" id="KW-1185">Reference proteome</keyword>
<proteinExistence type="predicted"/>
<dbReference type="KEGG" id="mls:MSLAZ_0850"/>
<dbReference type="HOGENOM" id="CLU_145817_0_0_2"/>
<dbReference type="RefSeq" id="WP_048124883.1">
    <property type="nucleotide sequence ID" value="NZ_CP009515.1"/>
</dbReference>
<evidence type="ECO:0000256" key="1">
    <source>
        <dbReference type="SAM" id="Phobius"/>
    </source>
</evidence>
<keyword evidence="1" id="KW-0472">Membrane</keyword>
<feature type="transmembrane region" description="Helical" evidence="1">
    <location>
        <begin position="15"/>
        <end position="41"/>
    </location>
</feature>
<protein>
    <submittedName>
        <fullName evidence="2">Uncharacterized protein</fullName>
    </submittedName>
</protein>
<name>A0A0E3S1Y5_9EURY</name>
<dbReference type="Proteomes" id="UP000033072">
    <property type="component" value="Chromosome"/>
</dbReference>
<evidence type="ECO:0000313" key="2">
    <source>
        <dbReference type="EMBL" id="AKB74111.1"/>
    </source>
</evidence>